<organism evidence="2 3">
    <name type="scientific">Actinoallomurus liliacearum</name>
    <dbReference type="NCBI Taxonomy" id="1080073"/>
    <lineage>
        <taxon>Bacteria</taxon>
        <taxon>Bacillati</taxon>
        <taxon>Actinomycetota</taxon>
        <taxon>Actinomycetes</taxon>
        <taxon>Streptosporangiales</taxon>
        <taxon>Thermomonosporaceae</taxon>
        <taxon>Actinoallomurus</taxon>
    </lineage>
</organism>
<dbReference type="RefSeq" id="WP_345350639.1">
    <property type="nucleotide sequence ID" value="NZ_BAABHJ010000005.1"/>
</dbReference>
<feature type="domain" description="Hemerythrin-like" evidence="1">
    <location>
        <begin position="46"/>
        <end position="137"/>
    </location>
</feature>
<dbReference type="Pfam" id="PF01814">
    <property type="entry name" value="Hemerythrin"/>
    <property type="match status" value="1"/>
</dbReference>
<dbReference type="PANTHER" id="PTHR39966:SF1">
    <property type="entry name" value="HEMERYTHRIN-LIKE DOMAIN-CONTAINING PROTEIN"/>
    <property type="match status" value="1"/>
</dbReference>
<evidence type="ECO:0000313" key="3">
    <source>
        <dbReference type="Proteomes" id="UP001500212"/>
    </source>
</evidence>
<dbReference type="PANTHER" id="PTHR39966">
    <property type="entry name" value="BLL2471 PROTEIN-RELATED"/>
    <property type="match status" value="1"/>
</dbReference>
<dbReference type="InterPro" id="IPR012312">
    <property type="entry name" value="Hemerythrin-like"/>
</dbReference>
<dbReference type="InterPro" id="IPR006311">
    <property type="entry name" value="TAT_signal"/>
</dbReference>
<dbReference type="Proteomes" id="UP001500212">
    <property type="component" value="Unassembled WGS sequence"/>
</dbReference>
<gene>
    <name evidence="2" type="ORF">GCM10023195_15730</name>
</gene>
<dbReference type="CDD" id="cd12108">
    <property type="entry name" value="Hr-like"/>
    <property type="match status" value="1"/>
</dbReference>
<dbReference type="Gene3D" id="1.20.120.520">
    <property type="entry name" value="nmb1532 protein domain like"/>
    <property type="match status" value="1"/>
</dbReference>
<accession>A0ABP8TG14</accession>
<dbReference type="PROSITE" id="PS51318">
    <property type="entry name" value="TAT"/>
    <property type="match status" value="1"/>
</dbReference>
<evidence type="ECO:0000313" key="2">
    <source>
        <dbReference type="EMBL" id="GAA4604626.1"/>
    </source>
</evidence>
<reference evidence="3" key="1">
    <citation type="journal article" date="2019" name="Int. J. Syst. Evol. Microbiol.">
        <title>The Global Catalogue of Microorganisms (GCM) 10K type strain sequencing project: providing services to taxonomists for standard genome sequencing and annotation.</title>
        <authorList>
            <consortium name="The Broad Institute Genomics Platform"/>
            <consortium name="The Broad Institute Genome Sequencing Center for Infectious Disease"/>
            <person name="Wu L."/>
            <person name="Ma J."/>
        </authorList>
    </citation>
    <scope>NUCLEOTIDE SEQUENCE [LARGE SCALE GENOMIC DNA]</scope>
    <source>
        <strain evidence="3">JCM 17938</strain>
    </source>
</reference>
<comment type="caution">
    <text evidence="2">The sequence shown here is derived from an EMBL/GenBank/DDBJ whole genome shotgun (WGS) entry which is preliminary data.</text>
</comment>
<sequence length="234" mass="26500">MARVESVWERRRLLRLSAVTAGGVLVSAGGAHTAAVAAPAEEVPPTEDLMREHGVLKRILLIYQEAERRLRAGTRLPPEALHDSADIIRTFIEQYHEHLEERFVFPRLRKAGRLVGTVSVLTTQHDKGRILTRRILAGATAQGLTDARTRDRVIDAMRSFDRMYSPHEAREDTVVFPTFRDIMPAREFAEMGERFEDEEHRRFGAAGFTGVVDRVAGIEKELGIYDLSRFTPRV</sequence>
<evidence type="ECO:0000259" key="1">
    <source>
        <dbReference type="Pfam" id="PF01814"/>
    </source>
</evidence>
<keyword evidence="3" id="KW-1185">Reference proteome</keyword>
<name>A0ABP8TG14_9ACTN</name>
<proteinExistence type="predicted"/>
<protein>
    <submittedName>
        <fullName evidence="2">Hemerythrin domain-containing protein</fullName>
    </submittedName>
</protein>
<dbReference type="EMBL" id="BAABHJ010000005">
    <property type="protein sequence ID" value="GAA4604626.1"/>
    <property type="molecule type" value="Genomic_DNA"/>
</dbReference>